<dbReference type="EMBL" id="VIGI01000003">
    <property type="protein sequence ID" value="KAB8302211.1"/>
    <property type="molecule type" value="Genomic_DNA"/>
</dbReference>
<reference evidence="1 2" key="1">
    <citation type="submission" date="2019-06" db="EMBL/GenBank/DDBJ databases">
        <title>Genome Sequence of the Brown Rot Fungal Pathogen Monilinia laxa.</title>
        <authorList>
            <person name="De Miccolis Angelini R.M."/>
            <person name="Landi L."/>
            <person name="Abate D."/>
            <person name="Pollastro S."/>
            <person name="Romanazzi G."/>
            <person name="Faretra F."/>
        </authorList>
    </citation>
    <scope>NUCLEOTIDE SEQUENCE [LARGE SCALE GENOMIC DNA]</scope>
    <source>
        <strain evidence="1 2">Mlax316</strain>
    </source>
</reference>
<name>A0A5N6KF45_MONLA</name>
<comment type="caution">
    <text evidence="1">The sequence shown here is derived from an EMBL/GenBank/DDBJ whole genome shotgun (WGS) entry which is preliminary data.</text>
</comment>
<accession>A0A5N6KF45</accession>
<evidence type="ECO:0000313" key="2">
    <source>
        <dbReference type="Proteomes" id="UP000326757"/>
    </source>
</evidence>
<gene>
    <name evidence="1" type="ORF">EYC80_005656</name>
</gene>
<sequence length="68" mass="7725">MFSAKMENSPASLRLPQSNLDHHPPLIHLIYIQEIQASTTSSIRDAVQRTIIHAHVTYTPSHDPIHFI</sequence>
<organism evidence="1 2">
    <name type="scientific">Monilinia laxa</name>
    <name type="common">Brown rot fungus</name>
    <name type="synonym">Sclerotinia laxa</name>
    <dbReference type="NCBI Taxonomy" id="61186"/>
    <lineage>
        <taxon>Eukaryota</taxon>
        <taxon>Fungi</taxon>
        <taxon>Dikarya</taxon>
        <taxon>Ascomycota</taxon>
        <taxon>Pezizomycotina</taxon>
        <taxon>Leotiomycetes</taxon>
        <taxon>Helotiales</taxon>
        <taxon>Sclerotiniaceae</taxon>
        <taxon>Monilinia</taxon>
    </lineage>
</organism>
<evidence type="ECO:0000313" key="1">
    <source>
        <dbReference type="EMBL" id="KAB8302211.1"/>
    </source>
</evidence>
<protein>
    <submittedName>
        <fullName evidence="1">Uncharacterized protein</fullName>
    </submittedName>
</protein>
<keyword evidence="2" id="KW-1185">Reference proteome</keyword>
<dbReference type="AlphaFoldDB" id="A0A5N6KF45"/>
<proteinExistence type="predicted"/>
<dbReference type="Proteomes" id="UP000326757">
    <property type="component" value="Unassembled WGS sequence"/>
</dbReference>